<dbReference type="STRING" id="1802758.A3A96_03795"/>
<name>A0A1G2TZ25_9BACT</name>
<dbReference type="Pfam" id="PF04480">
    <property type="entry name" value="DUF559"/>
    <property type="match status" value="1"/>
</dbReference>
<dbReference type="SUPFAM" id="SSF52980">
    <property type="entry name" value="Restriction endonuclease-like"/>
    <property type="match status" value="1"/>
</dbReference>
<evidence type="ECO:0000313" key="3">
    <source>
        <dbReference type="Proteomes" id="UP000177707"/>
    </source>
</evidence>
<dbReference type="InterPro" id="IPR011335">
    <property type="entry name" value="Restrct_endonuc-II-like"/>
</dbReference>
<reference evidence="2 3" key="1">
    <citation type="journal article" date="2016" name="Nat. Commun.">
        <title>Thousands of microbial genomes shed light on interconnected biogeochemical processes in an aquifer system.</title>
        <authorList>
            <person name="Anantharaman K."/>
            <person name="Brown C.T."/>
            <person name="Hug L.A."/>
            <person name="Sharon I."/>
            <person name="Castelle C.J."/>
            <person name="Probst A.J."/>
            <person name="Thomas B.C."/>
            <person name="Singh A."/>
            <person name="Wilkins M.J."/>
            <person name="Karaoz U."/>
            <person name="Brodie E.L."/>
            <person name="Williams K.H."/>
            <person name="Hubbard S.S."/>
            <person name="Banfield J.F."/>
        </authorList>
    </citation>
    <scope>NUCLEOTIDE SEQUENCE [LARGE SCALE GENOMIC DNA]</scope>
</reference>
<dbReference type="InterPro" id="IPR007569">
    <property type="entry name" value="DUF559"/>
</dbReference>
<evidence type="ECO:0000313" key="2">
    <source>
        <dbReference type="EMBL" id="OHB02527.1"/>
    </source>
</evidence>
<dbReference type="PANTHER" id="PTHR38590:SF1">
    <property type="entry name" value="BLL0828 PROTEIN"/>
    <property type="match status" value="1"/>
</dbReference>
<dbReference type="Proteomes" id="UP000177707">
    <property type="component" value="Unassembled WGS sequence"/>
</dbReference>
<dbReference type="CDD" id="cd01038">
    <property type="entry name" value="Endonuclease_DUF559"/>
    <property type="match status" value="1"/>
</dbReference>
<gene>
    <name evidence="2" type="ORF">A3A96_03795</name>
</gene>
<feature type="domain" description="DUF559" evidence="1">
    <location>
        <begin position="11"/>
        <end position="118"/>
    </location>
</feature>
<dbReference type="PANTHER" id="PTHR38590">
    <property type="entry name" value="BLL0828 PROTEIN"/>
    <property type="match status" value="1"/>
</dbReference>
<comment type="caution">
    <text evidence="2">The sequence shown here is derived from an EMBL/GenBank/DDBJ whole genome shotgun (WGS) entry which is preliminary data.</text>
</comment>
<dbReference type="AlphaFoldDB" id="A0A1G2TZ25"/>
<accession>A0A1G2TZ25</accession>
<protein>
    <recommendedName>
        <fullName evidence="1">DUF559 domain-containing protein</fullName>
    </recommendedName>
</protein>
<sequence>MYKFQFNNQSLKNRRRELRANQTDAEKKLWEFLRGKRFHGLKFHRQFSIGAYILDFYCPQIRLGIELDGSIHTKNKSVLYDKDRGSVLQTSNVNLIRFWNNEVENDIERVLEKILFKINEIKKGSKCNFDTLNPLLI</sequence>
<dbReference type="EMBL" id="MHWB01000003">
    <property type="protein sequence ID" value="OHB02527.1"/>
    <property type="molecule type" value="Genomic_DNA"/>
</dbReference>
<proteinExistence type="predicted"/>
<evidence type="ECO:0000259" key="1">
    <source>
        <dbReference type="Pfam" id="PF04480"/>
    </source>
</evidence>
<dbReference type="Gene3D" id="3.40.960.10">
    <property type="entry name" value="VSR Endonuclease"/>
    <property type="match status" value="1"/>
</dbReference>
<organism evidence="2 3">
    <name type="scientific">Candidatus Zambryskibacteria bacterium RIFCSPLOWO2_01_FULL_39_39</name>
    <dbReference type="NCBI Taxonomy" id="1802758"/>
    <lineage>
        <taxon>Bacteria</taxon>
        <taxon>Candidatus Zambryskiibacteriota</taxon>
    </lineage>
</organism>
<dbReference type="InterPro" id="IPR047216">
    <property type="entry name" value="Endonuclease_DUF559_bact"/>
</dbReference>